<protein>
    <submittedName>
        <fullName evidence="1">Uncharacterized protein</fullName>
    </submittedName>
</protein>
<evidence type="ECO:0000313" key="2">
    <source>
        <dbReference type="Proteomes" id="UP000652761"/>
    </source>
</evidence>
<proteinExistence type="predicted"/>
<dbReference type="EMBL" id="NMUH01002314">
    <property type="protein sequence ID" value="MQL99226.1"/>
    <property type="molecule type" value="Genomic_DNA"/>
</dbReference>
<dbReference type="Proteomes" id="UP000652761">
    <property type="component" value="Unassembled WGS sequence"/>
</dbReference>
<dbReference type="AlphaFoldDB" id="A0A843VVZ8"/>
<keyword evidence="2" id="KW-1185">Reference proteome</keyword>
<comment type="caution">
    <text evidence="1">The sequence shown here is derived from an EMBL/GenBank/DDBJ whole genome shotgun (WGS) entry which is preliminary data.</text>
</comment>
<evidence type="ECO:0000313" key="1">
    <source>
        <dbReference type="EMBL" id="MQL99226.1"/>
    </source>
</evidence>
<reference evidence="1" key="1">
    <citation type="submission" date="2017-07" db="EMBL/GenBank/DDBJ databases">
        <title>Taro Niue Genome Assembly and Annotation.</title>
        <authorList>
            <person name="Atibalentja N."/>
            <person name="Keating K."/>
            <person name="Fields C.J."/>
        </authorList>
    </citation>
    <scope>NUCLEOTIDE SEQUENCE</scope>
    <source>
        <strain evidence="1">Niue_2</strain>
        <tissue evidence="1">Leaf</tissue>
    </source>
</reference>
<organism evidence="1 2">
    <name type="scientific">Colocasia esculenta</name>
    <name type="common">Wild taro</name>
    <name type="synonym">Arum esculentum</name>
    <dbReference type="NCBI Taxonomy" id="4460"/>
    <lineage>
        <taxon>Eukaryota</taxon>
        <taxon>Viridiplantae</taxon>
        <taxon>Streptophyta</taxon>
        <taxon>Embryophyta</taxon>
        <taxon>Tracheophyta</taxon>
        <taxon>Spermatophyta</taxon>
        <taxon>Magnoliopsida</taxon>
        <taxon>Liliopsida</taxon>
        <taxon>Araceae</taxon>
        <taxon>Aroideae</taxon>
        <taxon>Colocasieae</taxon>
        <taxon>Colocasia</taxon>
    </lineage>
</organism>
<name>A0A843VVZ8_COLES</name>
<gene>
    <name evidence="1" type="ORF">Taro_031947</name>
</gene>
<sequence length="116" mass="13053">MRSHRRPATTLPERNLGTRLKISESDLVLTGSKRRFQIGASRAVTIAGRTNIRLLPNGCDNRCTSTHAPQCNFGPRIEFRETSVLSTVSECRFRIVVTLAFRYSGGKLWPVFFLKG</sequence>
<accession>A0A843VVZ8</accession>